<keyword evidence="4" id="KW-0175">Coiled coil</keyword>
<sequence length="658" mass="71581">MDEASMDTQKTVTLPVRIAMLVMVGFLFLVVNAGIHRTGEALKSKELRASLLCKDIALEAADLLALENRYVNTADPSLLKDIETLRKKIHAQLDTLAEFVRGRSDLEASLASLQKTVQAEEQGFEAMQKHMAKTMENRRHFAEATEKALGGLRTVVEAISQKETSLIMRGDNLDANEVSFRDLLKDVAFQINQKAFVLNRLLQTGQEKTVREEEELGKKKLAEMTRNIGFIVSAIGDKGYRTQWESVQKLIQEIQVLGEQWMGDWAEGATLADAARKSSATFRQTIQSFTDQLTTAYENLEKKINRWMTALIGLELLLFLGIGFWLNRGISRILRQTTFELSRASSHVAMAAAQVSAASQSLAEGTSEQAAGIEETSSAVEEMASMTKQNADNAAQAEGLVTQAARKAEEARTAMERMLQSMDAVVHASEETQKIIKTIDEIAFQTNLLALNAAVEAARAGEAGAGFAVVADEVRSLAMRATEAARNTAKLIEDTVTRVRDGSSMTKNTNAVFGEVYTQVTKAAELVNEIAAASREQSEGIDQVNRAISEMDKAVQKNAANAEESASAAEELSAQAEKMKEAVAQLAALVAHKQGDASEKVKLAAQHGKEHGATVGMPRPPKGSNGKAAPAVGPVSPRKRPKAEELIPFDDDADFKDF</sequence>
<keyword evidence="6" id="KW-1133">Transmembrane helix</keyword>
<comment type="similarity">
    <text evidence="2">Belongs to the methyl-accepting chemotaxis (MCP) protein family.</text>
</comment>
<accession>A0A832A0P8</accession>
<evidence type="ECO:0000259" key="7">
    <source>
        <dbReference type="PROSITE" id="PS50111"/>
    </source>
</evidence>
<evidence type="ECO:0000256" key="3">
    <source>
        <dbReference type="PROSITE-ProRule" id="PRU00284"/>
    </source>
</evidence>
<feature type="region of interest" description="Disordered" evidence="5">
    <location>
        <begin position="605"/>
        <end position="658"/>
    </location>
</feature>
<comment type="caution">
    <text evidence="8">The sequence shown here is derived from an EMBL/GenBank/DDBJ whole genome shotgun (WGS) entry which is preliminary data.</text>
</comment>
<name>A0A832A0P8_9BACT</name>
<feature type="domain" description="Methyl-accepting transducer" evidence="7">
    <location>
        <begin position="344"/>
        <end position="573"/>
    </location>
</feature>
<evidence type="ECO:0000256" key="2">
    <source>
        <dbReference type="ARBA" id="ARBA00029447"/>
    </source>
</evidence>
<dbReference type="SUPFAM" id="SSF58104">
    <property type="entry name" value="Methyl-accepting chemotaxis protein (MCP) signaling domain"/>
    <property type="match status" value="1"/>
</dbReference>
<dbReference type="GO" id="GO:0016020">
    <property type="term" value="C:membrane"/>
    <property type="evidence" value="ECO:0007669"/>
    <property type="project" value="InterPro"/>
</dbReference>
<gene>
    <name evidence="8" type="ORF">ENS06_07035</name>
</gene>
<evidence type="ECO:0000256" key="4">
    <source>
        <dbReference type="SAM" id="Coils"/>
    </source>
</evidence>
<dbReference type="EMBL" id="DSTK01000021">
    <property type="protein sequence ID" value="HFK97065.1"/>
    <property type="molecule type" value="Genomic_DNA"/>
</dbReference>
<dbReference type="Gene3D" id="1.10.287.950">
    <property type="entry name" value="Methyl-accepting chemotaxis protein"/>
    <property type="match status" value="1"/>
</dbReference>
<evidence type="ECO:0000256" key="6">
    <source>
        <dbReference type="SAM" id="Phobius"/>
    </source>
</evidence>
<feature type="compositionally biased region" description="Acidic residues" evidence="5">
    <location>
        <begin position="647"/>
        <end position="658"/>
    </location>
</feature>
<protein>
    <recommendedName>
        <fullName evidence="7">Methyl-accepting transducer domain-containing protein</fullName>
    </recommendedName>
</protein>
<dbReference type="PANTHER" id="PTHR43531:SF11">
    <property type="entry name" value="METHYL-ACCEPTING CHEMOTAXIS PROTEIN 3"/>
    <property type="match status" value="1"/>
</dbReference>
<dbReference type="InterPro" id="IPR004089">
    <property type="entry name" value="MCPsignal_dom"/>
</dbReference>
<reference evidence="8" key="1">
    <citation type="journal article" date="2020" name="mSystems">
        <title>Genome- and Community-Level Interaction Insights into Carbon Utilization and Element Cycling Functions of Hydrothermarchaeota in Hydrothermal Sediment.</title>
        <authorList>
            <person name="Zhou Z."/>
            <person name="Liu Y."/>
            <person name="Xu W."/>
            <person name="Pan J."/>
            <person name="Luo Z.H."/>
            <person name="Li M."/>
        </authorList>
    </citation>
    <scope>NUCLEOTIDE SEQUENCE [LARGE SCALE GENOMIC DNA]</scope>
    <source>
        <strain evidence="8">SpSt-456</strain>
    </source>
</reference>
<feature type="coiled-coil region" evidence="4">
    <location>
        <begin position="559"/>
        <end position="589"/>
    </location>
</feature>
<dbReference type="SMART" id="SM00283">
    <property type="entry name" value="MA"/>
    <property type="match status" value="1"/>
</dbReference>
<evidence type="ECO:0000256" key="1">
    <source>
        <dbReference type="ARBA" id="ARBA00022500"/>
    </source>
</evidence>
<dbReference type="PROSITE" id="PS50111">
    <property type="entry name" value="CHEMOTAXIS_TRANSDUC_2"/>
    <property type="match status" value="1"/>
</dbReference>
<feature type="transmembrane region" description="Helical" evidence="6">
    <location>
        <begin position="307"/>
        <end position="326"/>
    </location>
</feature>
<dbReference type="PANTHER" id="PTHR43531">
    <property type="entry name" value="PROTEIN ICFG"/>
    <property type="match status" value="1"/>
</dbReference>
<evidence type="ECO:0000256" key="5">
    <source>
        <dbReference type="SAM" id="MobiDB-lite"/>
    </source>
</evidence>
<dbReference type="AlphaFoldDB" id="A0A832A0P8"/>
<organism evidence="8">
    <name type="scientific">Desulfacinum infernum</name>
    <dbReference type="NCBI Taxonomy" id="35837"/>
    <lineage>
        <taxon>Bacteria</taxon>
        <taxon>Pseudomonadati</taxon>
        <taxon>Thermodesulfobacteriota</taxon>
        <taxon>Syntrophobacteria</taxon>
        <taxon>Syntrophobacterales</taxon>
        <taxon>Syntrophobacteraceae</taxon>
        <taxon>Desulfacinum</taxon>
    </lineage>
</organism>
<evidence type="ECO:0000313" key="8">
    <source>
        <dbReference type="EMBL" id="HFK97065.1"/>
    </source>
</evidence>
<proteinExistence type="inferred from homology"/>
<dbReference type="GO" id="GO:0006935">
    <property type="term" value="P:chemotaxis"/>
    <property type="evidence" value="ECO:0007669"/>
    <property type="project" value="UniProtKB-KW"/>
</dbReference>
<keyword evidence="1" id="KW-0145">Chemotaxis</keyword>
<dbReference type="Pfam" id="PF00015">
    <property type="entry name" value="MCPsignal"/>
    <property type="match status" value="1"/>
</dbReference>
<dbReference type="InterPro" id="IPR051310">
    <property type="entry name" value="MCP_chemotaxis"/>
</dbReference>
<keyword evidence="3" id="KW-0807">Transducer</keyword>
<dbReference type="GO" id="GO:0007165">
    <property type="term" value="P:signal transduction"/>
    <property type="evidence" value="ECO:0007669"/>
    <property type="project" value="UniProtKB-KW"/>
</dbReference>
<feature type="transmembrane region" description="Helical" evidence="6">
    <location>
        <begin position="12"/>
        <end position="35"/>
    </location>
</feature>
<keyword evidence="6" id="KW-0812">Transmembrane</keyword>
<keyword evidence="6" id="KW-0472">Membrane</keyword>